<name>A0A481YS70_9VIRU</name>
<protein>
    <submittedName>
        <fullName evidence="2">HNH endonuclease</fullName>
    </submittedName>
</protein>
<dbReference type="SMART" id="SM00497">
    <property type="entry name" value="IENR1"/>
    <property type="match status" value="2"/>
</dbReference>
<gene>
    <name evidence="2" type="ORF">LCMAC101_01800</name>
</gene>
<keyword evidence="2" id="KW-0378">Hydrolase</keyword>
<organism evidence="2">
    <name type="scientific">Marseillevirus LCMAC101</name>
    <dbReference type="NCBI Taxonomy" id="2506602"/>
    <lineage>
        <taxon>Viruses</taxon>
        <taxon>Varidnaviria</taxon>
        <taxon>Bamfordvirae</taxon>
        <taxon>Nucleocytoviricota</taxon>
        <taxon>Megaviricetes</taxon>
        <taxon>Pimascovirales</taxon>
        <taxon>Pimascovirales incertae sedis</taxon>
        <taxon>Marseilleviridae</taxon>
    </lineage>
</organism>
<evidence type="ECO:0000313" key="2">
    <source>
        <dbReference type="EMBL" id="QBK85585.1"/>
    </source>
</evidence>
<dbReference type="Pfam" id="PF13392">
    <property type="entry name" value="HNH_3"/>
    <property type="match status" value="2"/>
</dbReference>
<proteinExistence type="predicted"/>
<keyword evidence="2" id="KW-0540">Nuclease</keyword>
<reference evidence="2" key="1">
    <citation type="journal article" date="2019" name="MBio">
        <title>Virus Genomes from Deep Sea Sediments Expand the Ocean Megavirome and Support Independent Origins of Viral Gigantism.</title>
        <authorList>
            <person name="Backstrom D."/>
            <person name="Yutin N."/>
            <person name="Jorgensen S.L."/>
            <person name="Dharamshi J."/>
            <person name="Homa F."/>
            <person name="Zaremba-Niedwiedzka K."/>
            <person name="Spang A."/>
            <person name="Wolf Y.I."/>
            <person name="Koonin E.V."/>
            <person name="Ettema T.J."/>
        </authorList>
    </citation>
    <scope>NUCLEOTIDE SEQUENCE</scope>
</reference>
<dbReference type="EMBL" id="MK500327">
    <property type="protein sequence ID" value="QBK85585.1"/>
    <property type="molecule type" value="Genomic_DNA"/>
</dbReference>
<evidence type="ECO:0000259" key="1">
    <source>
        <dbReference type="SMART" id="SM00507"/>
    </source>
</evidence>
<dbReference type="InterPro" id="IPR044925">
    <property type="entry name" value="His-Me_finger_sf"/>
</dbReference>
<dbReference type="SUPFAM" id="SSF54060">
    <property type="entry name" value="His-Me finger endonucleases"/>
    <property type="match status" value="2"/>
</dbReference>
<dbReference type="GO" id="GO:0004519">
    <property type="term" value="F:endonuclease activity"/>
    <property type="evidence" value="ECO:0007669"/>
    <property type="project" value="UniProtKB-KW"/>
</dbReference>
<dbReference type="Pfam" id="PF07453">
    <property type="entry name" value="NUMOD1"/>
    <property type="match status" value="1"/>
</dbReference>
<sequence>MLNMIEEKYVDGYGEKYKIFSSGEVYSMKLKRKLCQYTDKFGYKRLTLSKDGAEKKFLVHILVARHFIPNPEKKKTVNHKNKDKTNNDISNLEWSTAREQALHANNPENRGRAVDKMDDDWNVVETYKSLIEAAQILGVHKSMISRALRHTNQGKTYRGFYWRHSNPREKVDDLDSVREIPDHTDYLISEDGKIYNKKTKLRVVPRINEGGYHFVKLTKDYKACNLSLHRLVAAAYISEPPNDKSIVNHKDNNPYNNHYENLEWTTKKGNSQHAVDNGLCKKCKVSQYYLDGEFIKTFDSYSEASEAIGINLSAIRRAALGQQKTSGGFKWKLVD</sequence>
<keyword evidence="2" id="KW-0255">Endonuclease</keyword>
<feature type="domain" description="HNH nuclease" evidence="1">
    <location>
        <begin position="222"/>
        <end position="271"/>
    </location>
</feature>
<feature type="domain" description="HNH nuclease" evidence="1">
    <location>
        <begin position="53"/>
        <end position="101"/>
    </location>
</feature>
<dbReference type="Gene3D" id="1.10.10.10">
    <property type="entry name" value="Winged helix-like DNA-binding domain superfamily/Winged helix DNA-binding domain"/>
    <property type="match status" value="2"/>
</dbReference>
<dbReference type="SMART" id="SM00507">
    <property type="entry name" value="HNHc"/>
    <property type="match status" value="2"/>
</dbReference>
<dbReference type="InterPro" id="IPR003647">
    <property type="entry name" value="Intron_nuc_1_rpt"/>
</dbReference>
<dbReference type="InterPro" id="IPR036388">
    <property type="entry name" value="WH-like_DNA-bd_sf"/>
</dbReference>
<dbReference type="Gene3D" id="3.90.75.20">
    <property type="match status" value="2"/>
</dbReference>
<accession>A0A481YS70</accession>
<dbReference type="InterPro" id="IPR003615">
    <property type="entry name" value="HNH_nuc"/>
</dbReference>
<dbReference type="InterPro" id="IPR010896">
    <property type="entry name" value="NUMOD1"/>
</dbReference>
<dbReference type="SUPFAM" id="SSF64496">
    <property type="entry name" value="DNA-binding domain of intron-encoded endonucleases"/>
    <property type="match status" value="1"/>
</dbReference>